<protein>
    <submittedName>
        <fullName evidence="14">Uncharacterized protein</fullName>
    </submittedName>
</protein>
<evidence type="ECO:0000256" key="6">
    <source>
        <dbReference type="ARBA" id="ARBA00022989"/>
    </source>
</evidence>
<dbReference type="GO" id="GO:0016020">
    <property type="term" value="C:membrane"/>
    <property type="evidence" value="ECO:0007669"/>
    <property type="project" value="UniProtKB-SubCell"/>
</dbReference>
<dbReference type="InterPro" id="IPR001873">
    <property type="entry name" value="ENaC"/>
</dbReference>
<keyword evidence="6 13" id="KW-1133">Transmembrane helix</keyword>
<keyword evidence="9 13" id="KW-0472">Membrane</keyword>
<dbReference type="AlphaFoldDB" id="A0ABD1E2R1"/>
<keyword evidence="8 12" id="KW-0406">Ion transport</keyword>
<dbReference type="Pfam" id="PF00858">
    <property type="entry name" value="ASC"/>
    <property type="match status" value="1"/>
</dbReference>
<comment type="subcellular location">
    <subcellularLocation>
        <location evidence="1">Membrane</location>
        <topology evidence="1">Multi-pass membrane protein</topology>
    </subcellularLocation>
</comment>
<keyword evidence="11 12" id="KW-0407">Ion channel</keyword>
<evidence type="ECO:0000313" key="14">
    <source>
        <dbReference type="EMBL" id="KAL1488870.1"/>
    </source>
</evidence>
<dbReference type="GO" id="GO:0005272">
    <property type="term" value="F:sodium channel activity"/>
    <property type="evidence" value="ECO:0007669"/>
    <property type="project" value="UniProtKB-KW"/>
</dbReference>
<comment type="caution">
    <text evidence="14">The sequence shown here is derived from an EMBL/GenBank/DDBJ whole genome shotgun (WGS) entry which is preliminary data.</text>
</comment>
<dbReference type="PRINTS" id="PR01078">
    <property type="entry name" value="AMINACHANNEL"/>
</dbReference>
<dbReference type="Gene3D" id="1.10.287.820">
    <property type="entry name" value="Acid-sensing ion channel domain"/>
    <property type="match status" value="1"/>
</dbReference>
<keyword evidence="5 12" id="KW-0812">Transmembrane</keyword>
<accession>A0ABD1E2R1</accession>
<organism evidence="14 15">
    <name type="scientific">Hypothenemus hampei</name>
    <name type="common">Coffee berry borer</name>
    <dbReference type="NCBI Taxonomy" id="57062"/>
    <lineage>
        <taxon>Eukaryota</taxon>
        <taxon>Metazoa</taxon>
        <taxon>Ecdysozoa</taxon>
        <taxon>Arthropoda</taxon>
        <taxon>Hexapoda</taxon>
        <taxon>Insecta</taxon>
        <taxon>Pterygota</taxon>
        <taxon>Neoptera</taxon>
        <taxon>Endopterygota</taxon>
        <taxon>Coleoptera</taxon>
        <taxon>Polyphaga</taxon>
        <taxon>Cucujiformia</taxon>
        <taxon>Curculionidae</taxon>
        <taxon>Scolytinae</taxon>
        <taxon>Hypothenemus</taxon>
    </lineage>
</organism>
<keyword evidence="3 12" id="KW-0813">Transport</keyword>
<evidence type="ECO:0000256" key="5">
    <source>
        <dbReference type="ARBA" id="ARBA00022692"/>
    </source>
</evidence>
<comment type="similarity">
    <text evidence="2 12">Belongs to the amiloride-sensitive sodium channel (TC 1.A.6) family.</text>
</comment>
<evidence type="ECO:0000256" key="13">
    <source>
        <dbReference type="SAM" id="Phobius"/>
    </source>
</evidence>
<reference evidence="14 15" key="1">
    <citation type="submission" date="2024-05" db="EMBL/GenBank/DDBJ databases">
        <title>Genetic variation in Jamaican populations of the coffee berry borer (Hypothenemus hampei).</title>
        <authorList>
            <person name="Errbii M."/>
            <person name="Myrie A."/>
        </authorList>
    </citation>
    <scope>NUCLEOTIDE SEQUENCE [LARGE SCALE GENOMIC DNA]</scope>
    <source>
        <strain evidence="14">JA-Hopewell-2020-01-JO</strain>
        <tissue evidence="14">Whole body</tissue>
    </source>
</reference>
<name>A0ABD1E2R1_HYPHA</name>
<evidence type="ECO:0000256" key="7">
    <source>
        <dbReference type="ARBA" id="ARBA00023053"/>
    </source>
</evidence>
<dbReference type="Proteomes" id="UP001566132">
    <property type="component" value="Unassembled WGS sequence"/>
</dbReference>
<dbReference type="EMBL" id="JBDJPC010000013">
    <property type="protein sequence ID" value="KAL1488870.1"/>
    <property type="molecule type" value="Genomic_DNA"/>
</dbReference>
<evidence type="ECO:0000256" key="11">
    <source>
        <dbReference type="ARBA" id="ARBA00023303"/>
    </source>
</evidence>
<keyword evidence="4 12" id="KW-0894">Sodium channel</keyword>
<feature type="transmembrane region" description="Helical" evidence="13">
    <location>
        <begin position="469"/>
        <end position="495"/>
    </location>
</feature>
<keyword evidence="15" id="KW-1185">Reference proteome</keyword>
<proteinExistence type="inferred from homology"/>
<evidence type="ECO:0000256" key="12">
    <source>
        <dbReference type="RuleBase" id="RU000679"/>
    </source>
</evidence>
<evidence type="ECO:0000256" key="1">
    <source>
        <dbReference type="ARBA" id="ARBA00004141"/>
    </source>
</evidence>
<dbReference type="PANTHER" id="PTHR11690">
    <property type="entry name" value="AMILORIDE-SENSITIVE SODIUM CHANNEL-RELATED"/>
    <property type="match status" value="1"/>
</dbReference>
<sequence>MFLCTLLIMSLVEAQKNVEIHDPKTCESLRFYFRQYCNCSTIHGFRYFGEKRTYFERIWWFVVLSFVAYICGDYSLEVYEKWKSRPVIVSFDAEETKIQDIPFPAVTICPETKSQKSLYNHTDIYLKIKKMENITKTQEIHAAYMNMICDNTIGLKSNDNSNRFFSENFYDFLDNITRKNIIKSCFWMGRKCNDLFFPIITDEGVCFTFNMFDRRDIFSDNVVHYQNYGISLDRGNITWSMDKGYDSDVSLIDTYPKRAQYPGVKNALDVTLAAYREDMDPFCKDSIQGFKVMLHTPMRFPRAVDSYFRIPLDQIVLGTIELQKIITSDRLLMYKPKKRNCFFLLEKNLKYFKIYTQLNCNFECLTNLTLSVCQCVNFYMPRENGTVICGPKKRECMLAASNCSCLPICNDLTYSMDISQSNWDYQSKYVALNQKNVNKKIRMSRLTIYFRKSQFVTSIRNELYGVADFMASIGGLLGLFTGFSVLSIIEIFYFLTIRLFCNIRLYGKWYGTEAPQ</sequence>
<evidence type="ECO:0000313" key="15">
    <source>
        <dbReference type="Proteomes" id="UP001566132"/>
    </source>
</evidence>
<evidence type="ECO:0000256" key="4">
    <source>
        <dbReference type="ARBA" id="ARBA00022461"/>
    </source>
</evidence>
<gene>
    <name evidence="14" type="ORF">ABEB36_014665</name>
</gene>
<keyword evidence="10 12" id="KW-0739">Sodium transport</keyword>
<dbReference type="Gene3D" id="2.60.470.10">
    <property type="entry name" value="Acid-sensing ion channels like domains"/>
    <property type="match status" value="1"/>
</dbReference>
<evidence type="ECO:0000256" key="10">
    <source>
        <dbReference type="ARBA" id="ARBA00023201"/>
    </source>
</evidence>
<evidence type="ECO:0000256" key="3">
    <source>
        <dbReference type="ARBA" id="ARBA00022448"/>
    </source>
</evidence>
<evidence type="ECO:0000256" key="8">
    <source>
        <dbReference type="ARBA" id="ARBA00023065"/>
    </source>
</evidence>
<keyword evidence="7" id="KW-0915">Sodium</keyword>
<evidence type="ECO:0000256" key="9">
    <source>
        <dbReference type="ARBA" id="ARBA00023136"/>
    </source>
</evidence>
<dbReference type="PANTHER" id="PTHR11690:SF288">
    <property type="entry name" value="AMILORIDE-SENSITIVE NA+ CHANNEL-RELATED"/>
    <property type="match status" value="1"/>
</dbReference>
<evidence type="ECO:0000256" key="2">
    <source>
        <dbReference type="ARBA" id="ARBA00007193"/>
    </source>
</evidence>